<dbReference type="InterPro" id="IPR000980">
    <property type="entry name" value="SH2"/>
</dbReference>
<dbReference type="SMART" id="SM00252">
    <property type="entry name" value="SH2"/>
    <property type="match status" value="1"/>
</dbReference>
<dbReference type="GO" id="GO:0007167">
    <property type="term" value="P:enzyme-linked receptor protein signaling pathway"/>
    <property type="evidence" value="ECO:0007669"/>
    <property type="project" value="TreeGrafter"/>
</dbReference>
<accession>A0A3S3PC21</accession>
<dbReference type="Gene3D" id="3.30.505.10">
    <property type="entry name" value="SH2 domain"/>
    <property type="match status" value="1"/>
</dbReference>
<dbReference type="GO" id="GO:0016477">
    <property type="term" value="P:cell migration"/>
    <property type="evidence" value="ECO:0007669"/>
    <property type="project" value="TreeGrafter"/>
</dbReference>
<dbReference type="Pfam" id="PF00017">
    <property type="entry name" value="SH2"/>
    <property type="match status" value="1"/>
</dbReference>
<keyword evidence="4" id="KW-0808">Transferase</keyword>
<dbReference type="EMBL" id="NCKU01004766">
    <property type="protein sequence ID" value="RWS05473.1"/>
    <property type="molecule type" value="Genomic_DNA"/>
</dbReference>
<gene>
    <name evidence="4" type="ORF">B4U79_01298</name>
</gene>
<sequence length="326" mass="37117">MLHGLETQKYASIDALLESVEGLATKPIIACDRTQAWILPPTYWGLTEAQIRATILRKIREWGLQEQLPSLAIEAVAGCEEANNKVVLTEVTKALINKTLHEIQPWFHGKLSRVEAEKRIEESGHKEGKFLIRERDDASYALCVSHEGTVKHYRIDVLPSGELAIQDGRKFNSLMAMVSHYTVFIDGLWTSLGEPCPRPKCLITNSGEILFQNQSSTTQSVNNATIRRNQYNHRSPALERNRNLINRRSSSRLNSNATLRLREWLNTINHKWSQLLSAMTPKTVTDPSVRLERVGHHFSTLPRHHLFSNNSRNAVNNHSSYYDYGD</sequence>
<evidence type="ECO:0000313" key="5">
    <source>
        <dbReference type="Proteomes" id="UP000285301"/>
    </source>
</evidence>
<proteinExistence type="predicted"/>
<reference evidence="4 5" key="1">
    <citation type="journal article" date="2018" name="Gigascience">
        <title>Genomes of trombidid mites reveal novel predicted allergens and laterally-transferred genes associated with secondary metabolism.</title>
        <authorList>
            <person name="Dong X."/>
            <person name="Chaisiri K."/>
            <person name="Xia D."/>
            <person name="Armstrong S.D."/>
            <person name="Fang Y."/>
            <person name="Donnelly M.J."/>
            <person name="Kadowaki T."/>
            <person name="McGarry J.W."/>
            <person name="Darby A.C."/>
            <person name="Makepeace B.L."/>
        </authorList>
    </citation>
    <scope>NUCLEOTIDE SEQUENCE [LARGE SCALE GENOMIC DNA]</scope>
    <source>
        <strain evidence="4">UoL-WK</strain>
    </source>
</reference>
<protein>
    <submittedName>
        <fullName evidence="4">Tyrosine-protein kinase SYK-like protein</fullName>
    </submittedName>
</protein>
<dbReference type="InterPro" id="IPR051184">
    <property type="entry name" value="Tyrosine-phos_adapter"/>
</dbReference>
<dbReference type="SUPFAM" id="SSF55550">
    <property type="entry name" value="SH2 domain"/>
    <property type="match status" value="1"/>
</dbReference>
<dbReference type="GO" id="GO:0035591">
    <property type="term" value="F:signaling adaptor activity"/>
    <property type="evidence" value="ECO:0007669"/>
    <property type="project" value="TreeGrafter"/>
</dbReference>
<evidence type="ECO:0000313" key="4">
    <source>
        <dbReference type="EMBL" id="RWS05473.1"/>
    </source>
</evidence>
<keyword evidence="5" id="KW-1185">Reference proteome</keyword>
<dbReference type="PROSITE" id="PS50001">
    <property type="entry name" value="SH2"/>
    <property type="match status" value="1"/>
</dbReference>
<dbReference type="Proteomes" id="UP000285301">
    <property type="component" value="Unassembled WGS sequence"/>
</dbReference>
<dbReference type="AlphaFoldDB" id="A0A3S3PC21"/>
<evidence type="ECO:0000256" key="2">
    <source>
        <dbReference type="PROSITE-ProRule" id="PRU00191"/>
    </source>
</evidence>
<dbReference type="InterPro" id="IPR036860">
    <property type="entry name" value="SH2_dom_sf"/>
</dbReference>
<comment type="caution">
    <text evidence="4">The sequence shown here is derived from an EMBL/GenBank/DDBJ whole genome shotgun (WGS) entry which is preliminary data.</text>
</comment>
<evidence type="ECO:0000256" key="1">
    <source>
        <dbReference type="ARBA" id="ARBA00022999"/>
    </source>
</evidence>
<dbReference type="OrthoDB" id="10003345at2759"/>
<keyword evidence="4" id="KW-0418">Kinase</keyword>
<organism evidence="4 5">
    <name type="scientific">Dinothrombium tinctorium</name>
    <dbReference type="NCBI Taxonomy" id="1965070"/>
    <lineage>
        <taxon>Eukaryota</taxon>
        <taxon>Metazoa</taxon>
        <taxon>Ecdysozoa</taxon>
        <taxon>Arthropoda</taxon>
        <taxon>Chelicerata</taxon>
        <taxon>Arachnida</taxon>
        <taxon>Acari</taxon>
        <taxon>Acariformes</taxon>
        <taxon>Trombidiformes</taxon>
        <taxon>Prostigmata</taxon>
        <taxon>Anystina</taxon>
        <taxon>Parasitengona</taxon>
        <taxon>Trombidioidea</taxon>
        <taxon>Trombidiidae</taxon>
        <taxon>Dinothrombium</taxon>
    </lineage>
</organism>
<feature type="non-terminal residue" evidence="4">
    <location>
        <position position="326"/>
    </location>
</feature>
<feature type="domain" description="SH2" evidence="3">
    <location>
        <begin position="106"/>
        <end position="196"/>
    </location>
</feature>
<dbReference type="PANTHER" id="PTHR19969">
    <property type="entry name" value="SH2-SH3 ADAPTOR PROTEIN-RELATED"/>
    <property type="match status" value="1"/>
</dbReference>
<dbReference type="PRINTS" id="PR00401">
    <property type="entry name" value="SH2DOMAIN"/>
</dbReference>
<keyword evidence="1 2" id="KW-0727">SH2 domain</keyword>
<dbReference type="GO" id="GO:0016301">
    <property type="term" value="F:kinase activity"/>
    <property type="evidence" value="ECO:0007669"/>
    <property type="project" value="UniProtKB-KW"/>
</dbReference>
<name>A0A3S3PC21_9ACAR</name>
<dbReference type="PANTHER" id="PTHR19969:SF5">
    <property type="entry name" value="CRK-LIKE PROTEIN"/>
    <property type="match status" value="1"/>
</dbReference>
<dbReference type="GO" id="GO:0030971">
    <property type="term" value="F:receptor tyrosine kinase binding"/>
    <property type="evidence" value="ECO:0007669"/>
    <property type="project" value="TreeGrafter"/>
</dbReference>
<dbReference type="STRING" id="1965070.A0A3S3PC21"/>
<evidence type="ECO:0000259" key="3">
    <source>
        <dbReference type="PROSITE" id="PS50001"/>
    </source>
</evidence>
<dbReference type="GO" id="GO:0005737">
    <property type="term" value="C:cytoplasm"/>
    <property type="evidence" value="ECO:0007669"/>
    <property type="project" value="TreeGrafter"/>
</dbReference>